<dbReference type="PANTHER" id="PTHR30015:SF7">
    <property type="entry name" value="TYPE IV METHYL-DIRECTED RESTRICTION ENZYME ECOKMRR"/>
    <property type="match status" value="1"/>
</dbReference>
<comment type="caution">
    <text evidence="2">The sequence shown here is derived from an EMBL/GenBank/DDBJ whole genome shotgun (WGS) entry which is preliminary data.</text>
</comment>
<accession>A0ABR9QT05</accession>
<keyword evidence="3" id="KW-1185">Reference proteome</keyword>
<reference evidence="2 3" key="1">
    <citation type="submission" date="2020-10" db="EMBL/GenBank/DDBJ databases">
        <title>ChiBAC.</title>
        <authorList>
            <person name="Zenner C."/>
            <person name="Hitch T.C.A."/>
            <person name="Clavel T."/>
        </authorList>
    </citation>
    <scope>NUCLEOTIDE SEQUENCE [LARGE SCALE GENOMIC DNA]</scope>
    <source>
        <strain evidence="2 3">DSM 107455</strain>
    </source>
</reference>
<dbReference type="InterPro" id="IPR007560">
    <property type="entry name" value="Restrct_endonuc_IV_Mrr"/>
</dbReference>
<dbReference type="GO" id="GO:0004519">
    <property type="term" value="F:endonuclease activity"/>
    <property type="evidence" value="ECO:0007669"/>
    <property type="project" value="UniProtKB-KW"/>
</dbReference>
<sequence>MSIVWGLHCRDEQLALQHGVIAIGWPQMGDLKKLPNDREAFKKRHQEVYPEAKKGNTPVAAGMLIRFAYEVKIGDYVVYPSKSDRMINIGIIEGDYYYVPDRDEYRHQRKVKWLKRLPRTAFSQGALYETGSVLSFFKLKTYGEDFLHALSDDFDAHAFSDPDSEDVSVGTTAEEILEATRDFVLKELSKNLKGYALEEFVANLLRAMGYRATVSPQGGDSGVDITAYKDELPPRILVQVKSGDGEIRETTIQSLKGAMREGDYGVFVTLTDYTKNAKKYLDNTPIIRGINGAELVDLILKYYEDLDDEYRRLIPLRKVYIPTLEIEE</sequence>
<dbReference type="SUPFAM" id="SSF52980">
    <property type="entry name" value="Restriction endonuclease-like"/>
    <property type="match status" value="1"/>
</dbReference>
<dbReference type="EMBL" id="JADCJZ010000002">
    <property type="protein sequence ID" value="MBE5024203.1"/>
    <property type="molecule type" value="Genomic_DNA"/>
</dbReference>
<gene>
    <name evidence="2" type="ORF">INF26_04970</name>
</gene>
<feature type="domain" description="Restriction endonuclease type IV Mrr" evidence="1">
    <location>
        <begin position="191"/>
        <end position="299"/>
    </location>
</feature>
<keyword evidence="2" id="KW-0255">Endonuclease</keyword>
<evidence type="ECO:0000313" key="2">
    <source>
        <dbReference type="EMBL" id="MBE5024203.1"/>
    </source>
</evidence>
<dbReference type="PANTHER" id="PTHR30015">
    <property type="entry name" value="MRR RESTRICTION SYSTEM PROTEIN"/>
    <property type="match status" value="1"/>
</dbReference>
<keyword evidence="2" id="KW-0540">Nuclease</keyword>
<dbReference type="InterPro" id="IPR011335">
    <property type="entry name" value="Restrct_endonuc-II-like"/>
</dbReference>
<name>A0ABR9QT05_9ACTN</name>
<dbReference type="InterPro" id="IPR052906">
    <property type="entry name" value="Type_IV_Methyl-Rstrct_Enzyme"/>
</dbReference>
<evidence type="ECO:0000259" key="1">
    <source>
        <dbReference type="Pfam" id="PF04471"/>
    </source>
</evidence>
<organism evidence="2 3">
    <name type="scientific">Thermophilibacter gallinarum</name>
    <dbReference type="NCBI Taxonomy" id="2779357"/>
    <lineage>
        <taxon>Bacteria</taxon>
        <taxon>Bacillati</taxon>
        <taxon>Actinomycetota</taxon>
        <taxon>Coriobacteriia</taxon>
        <taxon>Coriobacteriales</taxon>
        <taxon>Atopobiaceae</taxon>
        <taxon>Thermophilibacter</taxon>
    </lineage>
</organism>
<keyword evidence="2" id="KW-0378">Hydrolase</keyword>
<dbReference type="InterPro" id="IPR011856">
    <property type="entry name" value="tRNA_endonuc-like_dom_sf"/>
</dbReference>
<evidence type="ECO:0000313" key="3">
    <source>
        <dbReference type="Proteomes" id="UP001194273"/>
    </source>
</evidence>
<dbReference type="Pfam" id="PF04471">
    <property type="entry name" value="Mrr_cat"/>
    <property type="match status" value="1"/>
</dbReference>
<protein>
    <submittedName>
        <fullName evidence="2">Restriction endonuclease</fullName>
    </submittedName>
</protein>
<dbReference type="Gene3D" id="3.40.1350.10">
    <property type="match status" value="1"/>
</dbReference>
<proteinExistence type="predicted"/>
<dbReference type="RefSeq" id="WP_193529628.1">
    <property type="nucleotide sequence ID" value="NZ_JADCJZ010000002.1"/>
</dbReference>
<dbReference type="Proteomes" id="UP001194273">
    <property type="component" value="Unassembled WGS sequence"/>
</dbReference>